<name>A0ABQ8EUG3_9FUNG</name>
<feature type="compositionally biased region" description="Low complexity" evidence="2">
    <location>
        <begin position="831"/>
        <end position="840"/>
    </location>
</feature>
<comment type="caution">
    <text evidence="3">The sequence shown here is derived from an EMBL/GenBank/DDBJ whole genome shotgun (WGS) entry which is preliminary data.</text>
</comment>
<evidence type="ECO:0000313" key="3">
    <source>
        <dbReference type="EMBL" id="KAH6586839.1"/>
    </source>
</evidence>
<evidence type="ECO:0000256" key="2">
    <source>
        <dbReference type="SAM" id="MobiDB-lite"/>
    </source>
</evidence>
<dbReference type="Gene3D" id="1.10.287.1490">
    <property type="match status" value="2"/>
</dbReference>
<keyword evidence="4" id="KW-1185">Reference proteome</keyword>
<feature type="region of interest" description="Disordered" evidence="2">
    <location>
        <begin position="536"/>
        <end position="565"/>
    </location>
</feature>
<feature type="region of interest" description="Disordered" evidence="2">
    <location>
        <begin position="470"/>
        <end position="491"/>
    </location>
</feature>
<proteinExistence type="predicted"/>
<feature type="coiled-coil region" evidence="1">
    <location>
        <begin position="1116"/>
        <end position="1388"/>
    </location>
</feature>
<evidence type="ECO:0000313" key="4">
    <source>
        <dbReference type="Proteomes" id="UP001648503"/>
    </source>
</evidence>
<dbReference type="EMBL" id="JAFCIX010000570">
    <property type="protein sequence ID" value="KAH6586839.1"/>
    <property type="molecule type" value="Genomic_DNA"/>
</dbReference>
<feature type="region of interest" description="Disordered" evidence="2">
    <location>
        <begin position="347"/>
        <end position="386"/>
    </location>
</feature>
<feature type="compositionally biased region" description="Polar residues" evidence="2">
    <location>
        <begin position="841"/>
        <end position="851"/>
    </location>
</feature>
<feature type="coiled-coil region" evidence="1">
    <location>
        <begin position="571"/>
        <end position="826"/>
    </location>
</feature>
<gene>
    <name evidence="3" type="ORF">BASA50_000203</name>
</gene>
<protein>
    <submittedName>
        <fullName evidence="3">Uncharacterized protein</fullName>
    </submittedName>
</protein>
<feature type="coiled-coil region" evidence="1">
    <location>
        <begin position="273"/>
        <end position="300"/>
    </location>
</feature>
<evidence type="ECO:0000256" key="1">
    <source>
        <dbReference type="SAM" id="Coils"/>
    </source>
</evidence>
<sequence>MALDLRLKNKLLHDLKDRQNWLASEVAVLQSSGHQLDLTIDHSPVLESVLKHNDTSQMDSFKLELVQSLMHFRTELIKTRETVEQQEITLMDLGKKHTLAEDEVTYLKSIIDARRRNPTGSTSDLEARRINDLEASLRETSDDLSKVQAKVKQWAKASKRNQEGRIIAEACQNTAEHELSQVLTQLSKSKETEETIRKRLDEARQTQAPHSNSSPRALELERAVDEKDQHISTLEASLATAQHRIEGFELTMQEAYTTVDALELETTTLHDQLDEKSRQLQSYEDRIDQLHKETDTLLQKHGSAQAELTLLKTKTLHLQQAVMTAEAAAKAAESRLAISKQIIENTASTDSDADTEADTTANGTSSPAKRSLEISNEDTGKPSPLHSQLIQGERRLNRDSKEIQIKVGDLQMENSVLSTANSKLQSELSAVNDTLLSMSEAHQALQINYQELQWNHEETRNTLQLLKERHKDVDRKEEGALHSEDKDGDSAALKDKMESLKNELELSSAALSAAKKEMDALKLHYHHLETSNASILASDPNSSERSLAANPSLHQDQSQEKTRELSTLSNLNTTQVHLEELEEAKKKIEELQKAILDTKAWNEEDAAKWKADIDRLEDLNDQSLERADTLEADLSAKVRLAYSLEDKLLVASEEIENLKSEMADIQSTAEKTKTIESEHAANFASLQEEIEDLQARLQDSQMIAISYTEQLTAKDAEYSSMEDLLQESEAQLDKSLHDLDECDAELARLREQFSEDAHTHELESARFKEQLAEANQRSETLSEEVSKAQAYTKSLEEDLEKSKAYQSELEINLQNEMHTVEQLRVQIASLQQPPSTSSTSRDLLSPTQSPEQAAESAALVEQLAQKEKQLKDLTSRVPQLEKHIRELSGDLAEITNANHSTFTELTSLKALLETTRADHTTSEAEKQECKAHLVALQRDAVAREQHILHLTGQLDGSAKDEDRVESLRADIQSRDEKIHLLETSIAELEISVNKLTAQLQEYSDHIQSLESAQADHASSRSISNQVTEHDHSEHLAIIEELKTQVLEKEKSTSLVEQQLEQMTAAKFEIEKETSVHVERVRELEEKLASSILATEQATADAQALLQAQQPDSTQLIDDLKAELEDKDNTIELLEQSLEQMENKEQELMAQMSQNMAAMDGTANIEQEMKLLKEKLVQIDADMERKDADLAALKEDLEMQSSIAEESSREVERYEIEVLSLRNAIEANAKQSTDTEGVDALKQQLAENDENRAGLHARLQQAESEIQTLQTISAQAQSQATQLEEDNMQYMAKISKLNERLAQADSQRRQTYDPTSQQATAAILKASQQQADDFTATIEELNMEVKNAYGKMASLLTEKSKMADQIDDLEEEKHNLQRKYQQLAAQLEQLKS</sequence>
<feature type="coiled-coil region" evidence="1">
    <location>
        <begin position="978"/>
        <end position="1012"/>
    </location>
</feature>
<dbReference type="Proteomes" id="UP001648503">
    <property type="component" value="Unassembled WGS sequence"/>
</dbReference>
<accession>A0ABQ8EUG3</accession>
<organism evidence="3 4">
    <name type="scientific">Batrachochytrium salamandrivorans</name>
    <dbReference type="NCBI Taxonomy" id="1357716"/>
    <lineage>
        <taxon>Eukaryota</taxon>
        <taxon>Fungi</taxon>
        <taxon>Fungi incertae sedis</taxon>
        <taxon>Chytridiomycota</taxon>
        <taxon>Chytridiomycota incertae sedis</taxon>
        <taxon>Chytridiomycetes</taxon>
        <taxon>Rhizophydiales</taxon>
        <taxon>Rhizophydiales incertae sedis</taxon>
        <taxon>Batrachochytrium</taxon>
    </lineage>
</organism>
<feature type="compositionally biased region" description="Polar residues" evidence="2">
    <location>
        <begin position="536"/>
        <end position="545"/>
    </location>
</feature>
<feature type="region of interest" description="Disordered" evidence="2">
    <location>
        <begin position="830"/>
        <end position="858"/>
    </location>
</feature>
<keyword evidence="1" id="KW-0175">Coiled coil</keyword>
<reference evidence="3 4" key="1">
    <citation type="submission" date="2021-02" db="EMBL/GenBank/DDBJ databases">
        <title>Variation within the Batrachochytrium salamandrivorans European outbreak.</title>
        <authorList>
            <person name="Kelly M."/>
            <person name="Pasmans F."/>
            <person name="Shea T.P."/>
            <person name="Munoz J.F."/>
            <person name="Carranza S."/>
            <person name="Cuomo C.A."/>
            <person name="Martel A."/>
        </authorList>
    </citation>
    <scope>NUCLEOTIDE SEQUENCE [LARGE SCALE GENOMIC DNA]</scope>
    <source>
        <strain evidence="3 4">AMFP18/2</strain>
    </source>
</reference>